<keyword evidence="3" id="KW-0804">Transcription</keyword>
<dbReference type="PROSITE" id="PS50043">
    <property type="entry name" value="HTH_LUXR_2"/>
    <property type="match status" value="1"/>
</dbReference>
<dbReference type="InterPro" id="IPR000792">
    <property type="entry name" value="Tscrpt_reg_LuxR_C"/>
</dbReference>
<dbReference type="GO" id="GO:0006355">
    <property type="term" value="P:regulation of DNA-templated transcription"/>
    <property type="evidence" value="ECO:0007669"/>
    <property type="project" value="InterPro"/>
</dbReference>
<dbReference type="SMART" id="SM00421">
    <property type="entry name" value="HTH_LUXR"/>
    <property type="match status" value="1"/>
</dbReference>
<dbReference type="CDD" id="cd06170">
    <property type="entry name" value="LuxR_C_like"/>
    <property type="match status" value="1"/>
</dbReference>
<evidence type="ECO:0000259" key="4">
    <source>
        <dbReference type="PROSITE" id="PS50043"/>
    </source>
</evidence>
<evidence type="ECO:0000313" key="6">
    <source>
        <dbReference type="Proteomes" id="UP000585638"/>
    </source>
</evidence>
<evidence type="ECO:0000313" key="5">
    <source>
        <dbReference type="EMBL" id="MBB5896284.1"/>
    </source>
</evidence>
<dbReference type="EMBL" id="JACHIR010000001">
    <property type="protein sequence ID" value="MBB5896284.1"/>
    <property type="molecule type" value="Genomic_DNA"/>
</dbReference>
<dbReference type="InterPro" id="IPR016032">
    <property type="entry name" value="Sig_transdc_resp-reg_C-effctor"/>
</dbReference>
<name>A0A7W9KQS2_9PSEU</name>
<evidence type="ECO:0000256" key="2">
    <source>
        <dbReference type="ARBA" id="ARBA00023125"/>
    </source>
</evidence>
<dbReference type="SUPFAM" id="SSF46894">
    <property type="entry name" value="C-terminal effector domain of the bipartite response regulators"/>
    <property type="match status" value="1"/>
</dbReference>
<comment type="caution">
    <text evidence="5">The sequence shown here is derived from an EMBL/GenBank/DDBJ whole genome shotgun (WGS) entry which is preliminary data.</text>
</comment>
<organism evidence="5 6">
    <name type="scientific">Kutzneria kofuensis</name>
    <dbReference type="NCBI Taxonomy" id="103725"/>
    <lineage>
        <taxon>Bacteria</taxon>
        <taxon>Bacillati</taxon>
        <taxon>Actinomycetota</taxon>
        <taxon>Actinomycetes</taxon>
        <taxon>Pseudonocardiales</taxon>
        <taxon>Pseudonocardiaceae</taxon>
        <taxon>Kutzneria</taxon>
    </lineage>
</organism>
<dbReference type="RefSeq" id="WP_184867967.1">
    <property type="nucleotide sequence ID" value="NZ_BAAAWY010000101.1"/>
</dbReference>
<dbReference type="GO" id="GO:0003677">
    <property type="term" value="F:DNA binding"/>
    <property type="evidence" value="ECO:0007669"/>
    <property type="project" value="UniProtKB-KW"/>
</dbReference>
<dbReference type="PANTHER" id="PTHR44688:SF16">
    <property type="entry name" value="DNA-BINDING TRANSCRIPTIONAL ACTIVATOR DEVR_DOSR"/>
    <property type="match status" value="1"/>
</dbReference>
<accession>A0A7W9KQS2</accession>
<reference evidence="5 6" key="1">
    <citation type="submission" date="2020-08" db="EMBL/GenBank/DDBJ databases">
        <title>Sequencing the genomes of 1000 actinobacteria strains.</title>
        <authorList>
            <person name="Klenk H.-P."/>
        </authorList>
    </citation>
    <scope>NUCLEOTIDE SEQUENCE [LARGE SCALE GENOMIC DNA]</scope>
    <source>
        <strain evidence="5 6">DSM 43851</strain>
    </source>
</reference>
<protein>
    <submittedName>
        <fullName evidence="5">Two-component system nitrate/nitrite response regulator NarL</fullName>
    </submittedName>
</protein>
<keyword evidence="6" id="KW-1185">Reference proteome</keyword>
<keyword evidence="2" id="KW-0238">DNA-binding</keyword>
<dbReference type="Pfam" id="PF00196">
    <property type="entry name" value="GerE"/>
    <property type="match status" value="1"/>
</dbReference>
<gene>
    <name evidence="5" type="ORF">BJ998_007480</name>
</gene>
<feature type="domain" description="HTH luxR-type" evidence="4">
    <location>
        <begin position="153"/>
        <end position="218"/>
    </location>
</feature>
<dbReference type="Gene3D" id="3.40.50.2300">
    <property type="match status" value="1"/>
</dbReference>
<dbReference type="AlphaFoldDB" id="A0A7W9KQS2"/>
<sequence length="223" mass="23800">MSIPVSIDTQEITDLSVAVLAANEVLCRGTESVLGSLPAVRAVHRCDGPDALVRFVAEHTVDFLLVAAADAHWLDAVRDRLSGVKVLVLIDESAAPDQFGDAPVPIDGFLSQHDLSAHSLWDGLRRCARGELPMPSAFARDLLARAETPASAQRMRTAKLTSRETEALTLLVMGLSNKQIARRLAISSHGAKRLVGSIMLKLNSPNRTTAAVNAVRAGIVEGL</sequence>
<evidence type="ECO:0000256" key="3">
    <source>
        <dbReference type="ARBA" id="ARBA00023163"/>
    </source>
</evidence>
<evidence type="ECO:0000256" key="1">
    <source>
        <dbReference type="ARBA" id="ARBA00023015"/>
    </source>
</evidence>
<proteinExistence type="predicted"/>
<dbReference type="Proteomes" id="UP000585638">
    <property type="component" value="Unassembled WGS sequence"/>
</dbReference>
<dbReference type="PANTHER" id="PTHR44688">
    <property type="entry name" value="DNA-BINDING TRANSCRIPTIONAL ACTIVATOR DEVR_DOSR"/>
    <property type="match status" value="1"/>
</dbReference>
<keyword evidence="1" id="KW-0805">Transcription regulation</keyword>
<dbReference type="PRINTS" id="PR00038">
    <property type="entry name" value="HTHLUXR"/>
</dbReference>